<protein>
    <recommendedName>
        <fullName evidence="4">Endonuclease/exonuclease/phosphatase domain-containing protein</fullName>
    </recommendedName>
</protein>
<dbReference type="AlphaFoldDB" id="A0A9J6CSI5"/>
<feature type="region of interest" description="Disordered" evidence="1">
    <location>
        <begin position="263"/>
        <end position="328"/>
    </location>
</feature>
<sequence length="742" mass="84616">METRFNVNSNSNTSNGGQHQQFPASTFPETFKDFFSMINEDEDHIELVSNVLEDKVIPRYNVRGRNRSSSAKYSNTTSLLPTAGTQVRSNSFRVNRNSGRNVNTSASSVGGTVITPDFCKHIKYCCLHNLTNASETMLIDRNNRSKTEQNQVDDFSDNRAMNLGNKFNDMNANSNSTNFNNYSDDEKTMKLTRKFSVDASINFNTHNKSLQHNYDYDSFETRKCNCENCSASDFNTSGDEFISKLKATNSSYCLMRHNRSINQLRSSNERSSSGASNATYNYSTNSSSTMQDKSTTDSTILTTSSTTSNRKQMQELNRQKSPIFNRRRASSITLARTIPNFSSSQAQIATSPAHNPNELYRYMKSDEPQTNWGQQQQMTEQQSASSSLGNRLENREKYTRSKSPNMFNRKAVESSSSAVNKNSGQSKPQQQRARTASMPAENRKPRLADTRRSAIHGADIDMEYYRLRSFSITSHGICNLGDSMRSRRSRSINSVTSSNSGRDRNNRQYQFLRIVPENVIQITLHNTQSIRKHITTIVSDQVFMNSNIVTLQECWAVDNESYNIPDFEENSRNRLMGRPQAFGTIRDTPINRFLYPNFCKLTVEPRITDRIEIENGNSNNHVEISGFKLDNRLTIIKIYNNPSSSLDLLKETLLEVKDYIDESENILILGDFNHELKLGSPLESFMLQSFDTRLFSPRESTTNARTVIDGVFGRIEDYNVEVFIYESYALNHKPLFIRVHEL</sequence>
<organism evidence="2 3">
    <name type="scientific">Polypedilum vanderplanki</name>
    <name type="common">Sleeping chironomid midge</name>
    <dbReference type="NCBI Taxonomy" id="319348"/>
    <lineage>
        <taxon>Eukaryota</taxon>
        <taxon>Metazoa</taxon>
        <taxon>Ecdysozoa</taxon>
        <taxon>Arthropoda</taxon>
        <taxon>Hexapoda</taxon>
        <taxon>Insecta</taxon>
        <taxon>Pterygota</taxon>
        <taxon>Neoptera</taxon>
        <taxon>Endopterygota</taxon>
        <taxon>Diptera</taxon>
        <taxon>Nematocera</taxon>
        <taxon>Chironomoidea</taxon>
        <taxon>Chironomidae</taxon>
        <taxon>Chironominae</taxon>
        <taxon>Polypedilum</taxon>
        <taxon>Polypedilum</taxon>
    </lineage>
</organism>
<dbReference type="InterPro" id="IPR036691">
    <property type="entry name" value="Endo/exonu/phosph_ase_sf"/>
</dbReference>
<evidence type="ECO:0000256" key="1">
    <source>
        <dbReference type="SAM" id="MobiDB-lite"/>
    </source>
</evidence>
<keyword evidence="3" id="KW-1185">Reference proteome</keyword>
<feature type="compositionally biased region" description="Low complexity" evidence="1">
    <location>
        <begin position="374"/>
        <end position="387"/>
    </location>
</feature>
<gene>
    <name evidence="2" type="ORF">PVAND_013752</name>
</gene>
<dbReference type="EMBL" id="JADBJN010000001">
    <property type="protein sequence ID" value="KAG5684523.1"/>
    <property type="molecule type" value="Genomic_DNA"/>
</dbReference>
<dbReference type="Proteomes" id="UP001107558">
    <property type="component" value="Chromosome 1"/>
</dbReference>
<reference evidence="2" key="1">
    <citation type="submission" date="2021-03" db="EMBL/GenBank/DDBJ databases">
        <title>Chromosome level genome of the anhydrobiotic midge Polypedilum vanderplanki.</title>
        <authorList>
            <person name="Yoshida Y."/>
            <person name="Kikawada T."/>
            <person name="Gusev O."/>
        </authorList>
    </citation>
    <scope>NUCLEOTIDE SEQUENCE</scope>
    <source>
        <strain evidence="2">NIAS01</strain>
        <tissue evidence="2">Whole body or cell culture</tissue>
    </source>
</reference>
<feature type="region of interest" description="Disordered" evidence="1">
    <location>
        <begin position="481"/>
        <end position="504"/>
    </location>
</feature>
<name>A0A9J6CSI5_POLVA</name>
<dbReference type="SUPFAM" id="SSF56219">
    <property type="entry name" value="DNase I-like"/>
    <property type="match status" value="1"/>
</dbReference>
<comment type="caution">
    <text evidence="2">The sequence shown here is derived from an EMBL/GenBank/DDBJ whole genome shotgun (WGS) entry which is preliminary data.</text>
</comment>
<feature type="compositionally biased region" description="Polar residues" evidence="1">
    <location>
        <begin position="309"/>
        <end position="322"/>
    </location>
</feature>
<proteinExistence type="predicted"/>
<accession>A0A9J6CSI5</accession>
<feature type="region of interest" description="Disordered" evidence="1">
    <location>
        <begin position="1"/>
        <end position="22"/>
    </location>
</feature>
<feature type="compositionally biased region" description="Low complexity" evidence="1">
    <location>
        <begin position="265"/>
        <end position="289"/>
    </location>
</feature>
<evidence type="ECO:0000313" key="3">
    <source>
        <dbReference type="Proteomes" id="UP001107558"/>
    </source>
</evidence>
<evidence type="ECO:0008006" key="4">
    <source>
        <dbReference type="Google" id="ProtNLM"/>
    </source>
</evidence>
<feature type="compositionally biased region" description="Low complexity" evidence="1">
    <location>
        <begin position="1"/>
        <end position="15"/>
    </location>
</feature>
<feature type="compositionally biased region" description="Low complexity" evidence="1">
    <location>
        <begin position="296"/>
        <end position="308"/>
    </location>
</feature>
<feature type="compositionally biased region" description="Low complexity" evidence="1">
    <location>
        <begin position="491"/>
        <end position="500"/>
    </location>
</feature>
<evidence type="ECO:0000313" key="2">
    <source>
        <dbReference type="EMBL" id="KAG5684523.1"/>
    </source>
</evidence>
<dbReference type="OrthoDB" id="8040878at2759"/>
<feature type="region of interest" description="Disordered" evidence="1">
    <location>
        <begin position="367"/>
        <end position="447"/>
    </location>
</feature>
<feature type="compositionally biased region" description="Polar residues" evidence="1">
    <location>
        <begin position="413"/>
        <end position="434"/>
    </location>
</feature>